<sequence length="311" mass="34943">MSEVQHFDGTLITVPFGTGEPRSTATEQYQALLKEYNPEDILVITGSPTSMETFREELKDIAPGSAVPRVTSLVVQATDVVNQTDNRAILSDAMRRELVHRFLEEQEWDSEHFQRAAEQPSFLSDIAQLMETATWQDVSFEKTPELVEVAELVEAFHEWLDGHNHLERGQLITEANAALSETEKRDDVVDVEAVLAVEFEEFLPLDRRYLATVADGLELVCVAEENASVRRTWIEPGPITDYVSFSRTESTARTVPPSRPAATGAYLATETVHEDPEAGEVNVIPTESADEQIKNVADEIERLRDRENWLC</sequence>
<geneLocation type="plasmid" evidence="5 6">
    <name>pHLAC01</name>
</geneLocation>
<dbReference type="AlphaFoldDB" id="B9LX75"/>
<organism evidence="5 6">
    <name type="scientific">Halorubrum lacusprofundi (strain ATCC 49239 / DSM 5036 / JCM 8891 / ACAM 34)</name>
    <dbReference type="NCBI Taxonomy" id="416348"/>
    <lineage>
        <taxon>Archaea</taxon>
        <taxon>Methanobacteriati</taxon>
        <taxon>Methanobacteriota</taxon>
        <taxon>Stenosarchaea group</taxon>
        <taxon>Halobacteria</taxon>
        <taxon>Halobacteriales</taxon>
        <taxon>Haloferacaceae</taxon>
        <taxon>Halorubrum</taxon>
    </lineage>
</organism>
<keyword evidence="6" id="KW-1185">Reference proteome</keyword>
<keyword evidence="2" id="KW-0378">Hydrolase</keyword>
<evidence type="ECO:0000313" key="6">
    <source>
        <dbReference type="Proteomes" id="UP000000740"/>
    </source>
</evidence>
<dbReference type="GO" id="GO:0005524">
    <property type="term" value="F:ATP binding"/>
    <property type="evidence" value="ECO:0007669"/>
    <property type="project" value="UniProtKB-KW"/>
</dbReference>
<accession>B9LX75</accession>
<gene>
    <name evidence="5" type="ordered locus">Hlac_3559</name>
</gene>
<keyword evidence="3" id="KW-0347">Helicase</keyword>
<dbReference type="HOGENOM" id="CLU_893131_0_0_2"/>
<dbReference type="Gene3D" id="1.10.10.160">
    <property type="match status" value="1"/>
</dbReference>
<evidence type="ECO:0000256" key="4">
    <source>
        <dbReference type="ARBA" id="ARBA00022840"/>
    </source>
</evidence>
<dbReference type="GeneID" id="7402402"/>
<reference evidence="5 6" key="1">
    <citation type="journal article" date="2016" name="Stand. Genomic Sci.">
        <title>Complete genome sequence of the Antarctic Halorubrum lacusprofundi type strain ACAM 34.</title>
        <authorList>
            <person name="Anderson I.J."/>
            <person name="DasSarma P."/>
            <person name="Lucas S."/>
            <person name="Copeland A."/>
            <person name="Lapidus A."/>
            <person name="Del Rio T.G."/>
            <person name="Tice H."/>
            <person name="Dalin E."/>
            <person name="Bruce D.C."/>
            <person name="Goodwin L."/>
            <person name="Pitluck S."/>
            <person name="Sims D."/>
            <person name="Brettin T.S."/>
            <person name="Detter J.C."/>
            <person name="Han C.S."/>
            <person name="Larimer F."/>
            <person name="Hauser L."/>
            <person name="Land M."/>
            <person name="Ivanova N."/>
            <person name="Richardson P."/>
            <person name="Cavicchioli R."/>
            <person name="DasSarma S."/>
            <person name="Woese C.R."/>
            <person name="Kyrpides N.C."/>
        </authorList>
    </citation>
    <scope>NUCLEOTIDE SEQUENCE [LARGE SCALE GENOMIC DNA]</scope>
    <source>
        <strain evidence="6">ATCC 49239 / DSM 5036 / JCM 8891 / ACAM 34</strain>
    </source>
</reference>
<dbReference type="GO" id="GO:0004386">
    <property type="term" value="F:helicase activity"/>
    <property type="evidence" value="ECO:0007669"/>
    <property type="project" value="UniProtKB-KW"/>
</dbReference>
<dbReference type="Gene3D" id="3.40.50.300">
    <property type="entry name" value="P-loop containing nucleotide triphosphate hydrolases"/>
    <property type="match status" value="1"/>
</dbReference>
<dbReference type="EMBL" id="CP001367">
    <property type="protein sequence ID" value="ACM59066.1"/>
    <property type="molecule type" value="Genomic_DNA"/>
</dbReference>
<protein>
    <submittedName>
        <fullName evidence="5">Uncharacterized protein</fullName>
    </submittedName>
</protein>
<keyword evidence="1" id="KW-0547">Nucleotide-binding</keyword>
<dbReference type="GO" id="GO:0016787">
    <property type="term" value="F:hydrolase activity"/>
    <property type="evidence" value="ECO:0007669"/>
    <property type="project" value="UniProtKB-KW"/>
</dbReference>
<proteinExistence type="predicted"/>
<dbReference type="RefSeq" id="WP_012660266.1">
    <property type="nucleotide sequence ID" value="NC_012030.1"/>
</dbReference>
<evidence type="ECO:0000256" key="2">
    <source>
        <dbReference type="ARBA" id="ARBA00022801"/>
    </source>
</evidence>
<evidence type="ECO:0000256" key="1">
    <source>
        <dbReference type="ARBA" id="ARBA00022741"/>
    </source>
</evidence>
<dbReference type="eggNOG" id="arCOG00798">
    <property type="taxonomic scope" value="Archaea"/>
</dbReference>
<evidence type="ECO:0000256" key="3">
    <source>
        <dbReference type="ARBA" id="ARBA00022806"/>
    </source>
</evidence>
<keyword evidence="4" id="KW-0067">ATP-binding</keyword>
<keyword evidence="5" id="KW-0614">Plasmid</keyword>
<name>B9LX75_HALLT</name>
<dbReference type="Proteomes" id="UP000000740">
    <property type="component" value="Plasmid pHLAC01"/>
</dbReference>
<dbReference type="InterPro" id="IPR013986">
    <property type="entry name" value="DExx_box_DNA_helicase_dom_sf"/>
</dbReference>
<dbReference type="InterPro" id="IPR027417">
    <property type="entry name" value="P-loop_NTPase"/>
</dbReference>
<evidence type="ECO:0000313" key="5">
    <source>
        <dbReference type="EMBL" id="ACM59066.1"/>
    </source>
</evidence>
<dbReference type="KEGG" id="hla:Hlac_3559"/>